<feature type="compositionally biased region" description="Basic residues" evidence="2">
    <location>
        <begin position="162"/>
        <end position="175"/>
    </location>
</feature>
<dbReference type="PROSITE" id="PS51184">
    <property type="entry name" value="JMJC"/>
    <property type="match status" value="1"/>
</dbReference>
<dbReference type="SUPFAM" id="SSF51197">
    <property type="entry name" value="Clavaminate synthase-like"/>
    <property type="match status" value="1"/>
</dbReference>
<feature type="compositionally biased region" description="Basic and acidic residues" evidence="2">
    <location>
        <begin position="426"/>
        <end position="438"/>
    </location>
</feature>
<gene>
    <name evidence="4" type="ORF">CDEB00056_LOCUS13941</name>
</gene>
<dbReference type="EMBL" id="HBIO01018167">
    <property type="protein sequence ID" value="CAE0469088.1"/>
    <property type="molecule type" value="Transcribed_RNA"/>
</dbReference>
<evidence type="ECO:0000256" key="2">
    <source>
        <dbReference type="SAM" id="MobiDB-lite"/>
    </source>
</evidence>
<feature type="domain" description="JmjC" evidence="3">
    <location>
        <begin position="512"/>
        <end position="722"/>
    </location>
</feature>
<reference evidence="4" key="1">
    <citation type="submission" date="2021-01" db="EMBL/GenBank/DDBJ databases">
        <authorList>
            <person name="Corre E."/>
            <person name="Pelletier E."/>
            <person name="Niang G."/>
            <person name="Scheremetjew M."/>
            <person name="Finn R."/>
            <person name="Kale V."/>
            <person name="Holt S."/>
            <person name="Cochrane G."/>
            <person name="Meng A."/>
            <person name="Brown T."/>
            <person name="Cohen L."/>
        </authorList>
    </citation>
    <scope>NUCLEOTIDE SEQUENCE</scope>
    <source>
        <strain evidence="4">MM31A-1</strain>
    </source>
</reference>
<feature type="coiled-coil region" evidence="1">
    <location>
        <begin position="1021"/>
        <end position="1066"/>
    </location>
</feature>
<feature type="region of interest" description="Disordered" evidence="2">
    <location>
        <begin position="1089"/>
        <end position="1205"/>
    </location>
</feature>
<keyword evidence="1" id="KW-0175">Coiled coil</keyword>
<evidence type="ECO:0000256" key="1">
    <source>
        <dbReference type="SAM" id="Coils"/>
    </source>
</evidence>
<feature type="region of interest" description="Disordered" evidence="2">
    <location>
        <begin position="21"/>
        <end position="79"/>
    </location>
</feature>
<dbReference type="InterPro" id="IPR003347">
    <property type="entry name" value="JmjC_dom"/>
</dbReference>
<feature type="compositionally biased region" description="Basic and acidic residues" evidence="2">
    <location>
        <begin position="34"/>
        <end position="79"/>
    </location>
</feature>
<accession>A0A7S3Q867</accession>
<evidence type="ECO:0000313" key="4">
    <source>
        <dbReference type="EMBL" id="CAE0469088.1"/>
    </source>
</evidence>
<feature type="compositionally biased region" description="Basic and acidic residues" evidence="2">
    <location>
        <begin position="1160"/>
        <end position="1176"/>
    </location>
</feature>
<feature type="region of interest" description="Disordered" evidence="2">
    <location>
        <begin position="426"/>
        <end position="446"/>
    </location>
</feature>
<protein>
    <recommendedName>
        <fullName evidence="3">JmjC domain-containing protein</fullName>
    </recommendedName>
</protein>
<dbReference type="Gene3D" id="2.60.120.650">
    <property type="entry name" value="Cupin"/>
    <property type="match status" value="1"/>
</dbReference>
<organism evidence="4">
    <name type="scientific">Chaetoceros debilis</name>
    <dbReference type="NCBI Taxonomy" id="122233"/>
    <lineage>
        <taxon>Eukaryota</taxon>
        <taxon>Sar</taxon>
        <taxon>Stramenopiles</taxon>
        <taxon>Ochrophyta</taxon>
        <taxon>Bacillariophyta</taxon>
        <taxon>Coscinodiscophyceae</taxon>
        <taxon>Chaetocerotophycidae</taxon>
        <taxon>Chaetocerotales</taxon>
        <taxon>Chaetocerotaceae</taxon>
        <taxon>Chaetoceros</taxon>
    </lineage>
</organism>
<feature type="compositionally biased region" description="Low complexity" evidence="2">
    <location>
        <begin position="1099"/>
        <end position="1110"/>
    </location>
</feature>
<feature type="region of interest" description="Disordered" evidence="2">
    <location>
        <begin position="117"/>
        <end position="197"/>
    </location>
</feature>
<evidence type="ECO:0000259" key="3">
    <source>
        <dbReference type="PROSITE" id="PS51184"/>
    </source>
</evidence>
<proteinExistence type="predicted"/>
<feature type="compositionally biased region" description="Polar residues" evidence="2">
    <location>
        <begin position="178"/>
        <end position="192"/>
    </location>
</feature>
<sequence length="1306" mass="147215">MVDTPFKIRVIVDGEAVRIPEGADAQSEVPVGNEGREGEKQIQIEKNDDVAMKEKKNQDLESDENIEKNEGESQTETRIDSPFKLQLTVIVNGVTQSLDANDEIEEVQVGKKINGKKDNITTENNESQEKDNDVGVGVPSGVRRKPKKAKSASAAKTAVPASKKKKAIKKRKGRGKSFPTQNIETNDTQETDTAVKVGSRPRRKRKIVSYANMIDIEDFQDSEEEEPAKYLPVQIKDEEIYEEKKTTKKNRGRETSTCVQIPLEEVSKEKKTTKKKGGKKTSTCVQIPVEEVSEEITATKKKLGREKPLCAQVPVEEILPLPPCSALPTTFPNTGHCKWTYDSKTRVLLAQISQDGGKGIHPDDEDFLMRMMERTDIAVVSEGILCGDSPLLELQYIKDRAGANPHHRFREFTMNGVSQEEIDAQRIGKSKKDEDPKKQQFAHSVENNGDMSLQISEYVDYLEEYKNILKGNVSFEDEVRGFQFSNMPERTFDPRRDYLYLLDMDLKRTLPESHNDFLKNFRLPKCLPGGDFCMMNSVNDLGRPFMGPNLYVTPPGSFTHFHQDGHGTVDSGHMCIDGYNEVIMLRRMSEDHKRQALHLLHYNDRRQKNIHYDALYGLPHHDGKKPLWPDHEAIKNCDELNYYPCVFILKPGQFLHINKGRLHAFRKAGRNPVDPKDCHSDIREECMANGAIKPGSICKSIAWDWMYTGTTEKGIHEEVSYALSCARLAKKHGVQSLAIPESCIIQMANHHIAQHKILSNFPLQSKPSDLTFLKGIFPTLKGILQDQISEIHEKTEISKTDPFVEVVFLPDAKKDPQKVTIDPFGNDFFCKICQQELSNIYMHCEGCESLLQKDFNICTGCHGNDETRLKNITMHPNRPIIGTSAGRRADYNHMPATRYDRKGGCGCKNGPVCRQCRFMICCSCKCHKKYSLRMRFRDVNEIESLLKDAERYVENLAIDTSGEAGGKGTNATSADDTAATTSITAVTHGDKELQEINSTRVSRRKEGPIAKVNACVENQTEKEMRVTIEQLQQQMRDAENKRRTEILEHERNMNLLQKEIITIRENMHNRDTPEQVVQRTEVTTEAVNLNTSGQLGQWEEANVENNNSNGEDNDSRDKGIERFSSTTLPPKKRLRLNPQQPIDKAATSNEILQEAARSPIARDESSNENTPEKRCDTTSASSGAMDVPSPNVCKSTTPDDGDLSMNGLSNNRIAEDHTRGMPINTSRISPRMPISMVMDEIHYASSGTVDDPSPTVCRSATPDHVMINGMSEKEITEEHTREEEINTLHGSRRSMVIACQLRKTPT</sequence>
<feature type="compositionally biased region" description="Low complexity" evidence="2">
    <location>
        <begin position="151"/>
        <end position="161"/>
    </location>
</feature>
<name>A0A7S3Q867_9STRA</name>